<evidence type="ECO:0000256" key="11">
    <source>
        <dbReference type="ARBA" id="ARBA00023033"/>
    </source>
</evidence>
<evidence type="ECO:0000256" key="4">
    <source>
        <dbReference type="ARBA" id="ARBA00022630"/>
    </source>
</evidence>
<comment type="cofactor">
    <cofactor evidence="1">
        <name>FAD</name>
        <dbReference type="ChEBI" id="CHEBI:57692"/>
    </cofactor>
</comment>
<comment type="subcellular location">
    <subcellularLocation>
        <location evidence="2">Endoplasmic reticulum membrane</location>
        <topology evidence="2">Single-pass membrane protein</topology>
    </subcellularLocation>
</comment>
<dbReference type="Pfam" id="PF00743">
    <property type="entry name" value="FMO-like"/>
    <property type="match status" value="1"/>
</dbReference>
<evidence type="ECO:0000256" key="3">
    <source>
        <dbReference type="ARBA" id="ARBA00009183"/>
    </source>
</evidence>
<keyword evidence="11" id="KW-0503">Monooxygenase</keyword>
<keyword evidence="12" id="KW-0472">Membrane</keyword>
<gene>
    <name evidence="13" type="ORF">M9B40_02380</name>
</gene>
<dbReference type="GO" id="GO:0050661">
    <property type="term" value="F:NADP binding"/>
    <property type="evidence" value="ECO:0007669"/>
    <property type="project" value="InterPro"/>
</dbReference>
<dbReference type="InterPro" id="IPR050346">
    <property type="entry name" value="FMO-like"/>
</dbReference>
<evidence type="ECO:0000256" key="6">
    <source>
        <dbReference type="ARBA" id="ARBA00022824"/>
    </source>
</evidence>
<evidence type="ECO:0000256" key="12">
    <source>
        <dbReference type="ARBA" id="ARBA00023136"/>
    </source>
</evidence>
<dbReference type="PRINTS" id="PR00370">
    <property type="entry name" value="FMOXYGENASE"/>
</dbReference>
<dbReference type="SUPFAM" id="SSF51905">
    <property type="entry name" value="FAD/NAD(P)-binding domain"/>
    <property type="match status" value="2"/>
</dbReference>
<keyword evidence="9" id="KW-1133">Transmembrane helix</keyword>
<keyword evidence="5" id="KW-0812">Transmembrane</keyword>
<evidence type="ECO:0000256" key="7">
    <source>
        <dbReference type="ARBA" id="ARBA00022827"/>
    </source>
</evidence>
<dbReference type="GO" id="GO:0004499">
    <property type="term" value="F:N,N-dimethylaniline monooxygenase activity"/>
    <property type="evidence" value="ECO:0007669"/>
    <property type="project" value="InterPro"/>
</dbReference>
<dbReference type="InterPro" id="IPR000960">
    <property type="entry name" value="Flavin_mOase"/>
</dbReference>
<sequence>MKKVAIIGAGPSGIAALKNFKDQGFDVTGFERCSGVGGNWRFDDPSGHSSVFETTHIISSKYTSFYEDFPLPKTASDYPSHQELLQYFSDYAKNFRLNEKIKFNTEVINCEGLKNNKWEITYKDLETQKQTTLIFDALVVCNGHHHEPRFPKYPGKFTGEFLHSHDYKRAVPFKDKRVLVIGGGNSACDVAVETSRISKKTTISWRRGYFLIPKFMFGLTTDIFALRARLLPKFIRLPFMKFMLELLQGKNEDIGLPKVDNHVLATHPTVNSDLYNSVRHGKVTPKPDIEKMNGKTVYFKDGTDDEYDVIIACTGFKIKHKFFRKDLINFENGPVRLLHRMIPGDIKNLYFIGLFQPLGCIWPGAELQSKLAAKHLAGKWVPNGEINKLIDKEINEPDVEQVQSPRHTITVDDFSFRGRLKKELSKAI</sequence>
<evidence type="ECO:0000256" key="1">
    <source>
        <dbReference type="ARBA" id="ARBA00001974"/>
    </source>
</evidence>
<dbReference type="Gene3D" id="3.50.50.60">
    <property type="entry name" value="FAD/NAD(P)-binding domain"/>
    <property type="match status" value="1"/>
</dbReference>
<keyword evidence="14" id="KW-1185">Reference proteome</keyword>
<evidence type="ECO:0000313" key="13">
    <source>
        <dbReference type="EMBL" id="URQ63629.1"/>
    </source>
</evidence>
<dbReference type="AlphaFoldDB" id="A0A9Q8TZZ4"/>
<keyword evidence="7" id="KW-0274">FAD</keyword>
<dbReference type="PANTHER" id="PTHR23023">
    <property type="entry name" value="DIMETHYLANILINE MONOOXYGENASE"/>
    <property type="match status" value="1"/>
</dbReference>
<protein>
    <submittedName>
        <fullName evidence="13">NAD(P)-binding domain-containing protein</fullName>
    </submittedName>
</protein>
<comment type="similarity">
    <text evidence="3">Belongs to the FMO family.</text>
</comment>
<evidence type="ECO:0000256" key="2">
    <source>
        <dbReference type="ARBA" id="ARBA00004389"/>
    </source>
</evidence>
<keyword evidence="10" id="KW-0560">Oxidoreductase</keyword>
<reference evidence="13" key="1">
    <citation type="submission" date="2022-05" db="EMBL/GenBank/DDBJ databases">
        <title>Single-amplified genomics reveal most streamlined microbe among free-living bacteria.</title>
        <authorList>
            <person name="Roda-Garcia J."/>
            <person name="Haro-Moreno J.M."/>
            <person name="Rodriguez-Valera F."/>
            <person name="Almagro-Moreno S."/>
            <person name="Lopez-Perez M."/>
        </authorList>
    </citation>
    <scope>NUCLEOTIDE SEQUENCE</scope>
    <source>
        <strain evidence="13">TMED112-D2-2</strain>
    </source>
</reference>
<name>A0A9Q8TZZ4_9GAMM</name>
<dbReference type="EMBL" id="CP097966">
    <property type="protein sequence ID" value="URQ63629.1"/>
    <property type="molecule type" value="Genomic_DNA"/>
</dbReference>
<dbReference type="Proteomes" id="UP001056381">
    <property type="component" value="Chromosome"/>
</dbReference>
<dbReference type="InterPro" id="IPR020946">
    <property type="entry name" value="Flavin_mOase-like"/>
</dbReference>
<keyword evidence="8" id="KW-0521">NADP</keyword>
<keyword evidence="6" id="KW-0256">Endoplasmic reticulum</keyword>
<keyword evidence="4" id="KW-0285">Flavoprotein</keyword>
<evidence type="ECO:0000256" key="10">
    <source>
        <dbReference type="ARBA" id="ARBA00023002"/>
    </source>
</evidence>
<dbReference type="InterPro" id="IPR036188">
    <property type="entry name" value="FAD/NAD-bd_sf"/>
</dbReference>
<organism evidence="13 14">
    <name type="scientific">SAR86 cluster bacterium</name>
    <dbReference type="NCBI Taxonomy" id="2030880"/>
    <lineage>
        <taxon>Bacteria</taxon>
        <taxon>Pseudomonadati</taxon>
        <taxon>Pseudomonadota</taxon>
        <taxon>Gammaproteobacteria</taxon>
        <taxon>SAR86 cluster</taxon>
    </lineage>
</organism>
<evidence type="ECO:0000256" key="5">
    <source>
        <dbReference type="ARBA" id="ARBA00022692"/>
    </source>
</evidence>
<evidence type="ECO:0000256" key="8">
    <source>
        <dbReference type="ARBA" id="ARBA00022857"/>
    </source>
</evidence>
<dbReference type="PIRSF" id="PIRSF000332">
    <property type="entry name" value="FMO"/>
    <property type="match status" value="1"/>
</dbReference>
<evidence type="ECO:0000313" key="14">
    <source>
        <dbReference type="Proteomes" id="UP001056381"/>
    </source>
</evidence>
<evidence type="ECO:0000256" key="9">
    <source>
        <dbReference type="ARBA" id="ARBA00022989"/>
    </source>
</evidence>
<accession>A0A9Q8TZZ4</accession>
<dbReference type="FunFam" id="3.50.50.60:FF:000159">
    <property type="entry name" value="Dimethylaniline monooxygenase [N-oxide-forming]"/>
    <property type="match status" value="1"/>
</dbReference>
<dbReference type="GO" id="GO:0050660">
    <property type="term" value="F:flavin adenine dinucleotide binding"/>
    <property type="evidence" value="ECO:0007669"/>
    <property type="project" value="InterPro"/>
</dbReference>
<proteinExistence type="inferred from homology"/>